<gene>
    <name evidence="1" type="ORF">V6N11_048185</name>
</gene>
<organism evidence="1 2">
    <name type="scientific">Hibiscus sabdariffa</name>
    <name type="common">roselle</name>
    <dbReference type="NCBI Taxonomy" id="183260"/>
    <lineage>
        <taxon>Eukaryota</taxon>
        <taxon>Viridiplantae</taxon>
        <taxon>Streptophyta</taxon>
        <taxon>Embryophyta</taxon>
        <taxon>Tracheophyta</taxon>
        <taxon>Spermatophyta</taxon>
        <taxon>Magnoliopsida</taxon>
        <taxon>eudicotyledons</taxon>
        <taxon>Gunneridae</taxon>
        <taxon>Pentapetalae</taxon>
        <taxon>rosids</taxon>
        <taxon>malvids</taxon>
        <taxon>Malvales</taxon>
        <taxon>Malvaceae</taxon>
        <taxon>Malvoideae</taxon>
        <taxon>Hibiscus</taxon>
    </lineage>
</organism>
<name>A0ABR2AB53_9ROSI</name>
<evidence type="ECO:0000313" key="1">
    <source>
        <dbReference type="EMBL" id="KAK8490259.1"/>
    </source>
</evidence>
<dbReference type="Proteomes" id="UP001396334">
    <property type="component" value="Unassembled WGS sequence"/>
</dbReference>
<reference evidence="1 2" key="1">
    <citation type="journal article" date="2024" name="G3 (Bethesda)">
        <title>Genome assembly of Hibiscus sabdariffa L. provides insights into metabolisms of medicinal natural products.</title>
        <authorList>
            <person name="Kim T."/>
        </authorList>
    </citation>
    <scope>NUCLEOTIDE SEQUENCE [LARGE SCALE GENOMIC DNA]</scope>
    <source>
        <strain evidence="1">TK-2024</strain>
        <tissue evidence="1">Old leaves</tissue>
    </source>
</reference>
<protein>
    <submittedName>
        <fullName evidence="1">Uncharacterized protein</fullName>
    </submittedName>
</protein>
<keyword evidence="2" id="KW-1185">Reference proteome</keyword>
<accession>A0ABR2AB53</accession>
<comment type="caution">
    <text evidence="1">The sequence shown here is derived from an EMBL/GenBank/DDBJ whole genome shotgun (WGS) entry which is preliminary data.</text>
</comment>
<dbReference type="EMBL" id="JBBPBN010000287">
    <property type="protein sequence ID" value="KAK8490259.1"/>
    <property type="molecule type" value="Genomic_DNA"/>
</dbReference>
<proteinExistence type="predicted"/>
<evidence type="ECO:0000313" key="2">
    <source>
        <dbReference type="Proteomes" id="UP001396334"/>
    </source>
</evidence>
<sequence>MAFEPQAVNEKKIGQETPIIEDRRKWSDIVCGGASTIDKAANGKNVDNPITIPDATLLRVLEDVGNMGLMVEGESDVVKQKDNKDNWAKEIEDRFAASANKLFGLSEGVDCVVTQREAEENGGGVSWDVVRELVPACFKTTSWRRIVIMRVESKKQTMSVEEAWKIWIDDDFDYRMVAADWGSGGVAKSQMVGCGGVLILEAGVLKDMYTGTVVIPSIEMAAWLANEGVLRIFLKLGGESLGVVGIDFSYSAQVLHTAVGGFELTSSTTAYGGDDADLKGVKKSVN</sequence>